<dbReference type="Gene3D" id="3.30.420.10">
    <property type="entry name" value="Ribonuclease H-like superfamily/Ribonuclease H"/>
    <property type="match status" value="1"/>
</dbReference>
<dbReference type="Proteomes" id="UP001159042">
    <property type="component" value="Unassembled WGS sequence"/>
</dbReference>
<evidence type="ECO:0000313" key="1">
    <source>
        <dbReference type="EMBL" id="KAJ8912317.1"/>
    </source>
</evidence>
<gene>
    <name evidence="1" type="ORF">NQ315_005921</name>
</gene>
<dbReference type="GO" id="GO:0003676">
    <property type="term" value="F:nucleic acid binding"/>
    <property type="evidence" value="ECO:0007669"/>
    <property type="project" value="InterPro"/>
</dbReference>
<reference evidence="1 2" key="1">
    <citation type="journal article" date="2023" name="Insect Mol. Biol.">
        <title>Genome sequencing provides insights into the evolution of gene families encoding plant cell wall-degrading enzymes in longhorned beetles.</title>
        <authorList>
            <person name="Shin N.R."/>
            <person name="Okamura Y."/>
            <person name="Kirsch R."/>
            <person name="Pauchet Y."/>
        </authorList>
    </citation>
    <scope>NUCLEOTIDE SEQUENCE [LARGE SCALE GENOMIC DNA]</scope>
    <source>
        <strain evidence="1">EAD_L_NR</strain>
    </source>
</reference>
<proteinExistence type="predicted"/>
<evidence type="ECO:0000313" key="2">
    <source>
        <dbReference type="Proteomes" id="UP001159042"/>
    </source>
</evidence>
<accession>A0AAV8VDP9</accession>
<comment type="caution">
    <text evidence="1">The sequence shown here is derived from an EMBL/GenBank/DDBJ whole genome shotgun (WGS) entry which is preliminary data.</text>
</comment>
<dbReference type="PANTHER" id="PTHR47326">
    <property type="entry name" value="TRANSPOSABLE ELEMENT TC3 TRANSPOSASE-LIKE PROTEIN"/>
    <property type="match status" value="1"/>
</dbReference>
<name>A0AAV8VDP9_9CUCU</name>
<dbReference type="AlphaFoldDB" id="A0AAV8VDP9"/>
<keyword evidence="2" id="KW-1185">Reference proteome</keyword>
<dbReference type="InterPro" id="IPR036397">
    <property type="entry name" value="RNaseH_sf"/>
</dbReference>
<organism evidence="1 2">
    <name type="scientific">Exocentrus adspersus</name>
    <dbReference type="NCBI Taxonomy" id="1586481"/>
    <lineage>
        <taxon>Eukaryota</taxon>
        <taxon>Metazoa</taxon>
        <taxon>Ecdysozoa</taxon>
        <taxon>Arthropoda</taxon>
        <taxon>Hexapoda</taxon>
        <taxon>Insecta</taxon>
        <taxon>Pterygota</taxon>
        <taxon>Neoptera</taxon>
        <taxon>Endopterygota</taxon>
        <taxon>Coleoptera</taxon>
        <taxon>Polyphaga</taxon>
        <taxon>Cucujiformia</taxon>
        <taxon>Chrysomeloidea</taxon>
        <taxon>Cerambycidae</taxon>
        <taxon>Lamiinae</taxon>
        <taxon>Acanthocinini</taxon>
        <taxon>Exocentrus</taxon>
    </lineage>
</organism>
<sequence>MQEEVPEDIITESEEAALQILPQKFRDCYEKELKNFTEWMDSRNVKGINENVLLAYFLHSKKKLAPSSLWTKYSMLRSTLNVYKKVDISKWGKLTSFLKSSSQGYKPKKSKTFERNEIEKFLLEAPDSQYLLIKVALIMGITGACRCLPYKGKTTYSQNGYFERTRCLTSAVKSNIYVKIRNMWIFLFRMWSSTCQWIIIQIFESHQIRFNRKATVIHNCEMNYSKEELVNMVYAIGEAHGNCLLASRIYQANNPDLQRYPLTKCFVKLKERFERTANANYEKTARTHACSNQDRQIDIVGCAIQNPSISIREISDEISISKNVVHRTLKKNNFHPYHPGHHQFLTEQDCQKRSSFANTGRENRHNYHHYADQNPRLMREDDHQYRYKVNVWARICGEYVIGPHFLEGNLTGNGYLQFLQNDLHQLPRHILPNDLNSQWFQHDGAPAHSTLAKYCFLFGLVDSIDGNKNAR</sequence>
<dbReference type="PANTHER" id="PTHR47326:SF1">
    <property type="entry name" value="HTH PSQ-TYPE DOMAIN-CONTAINING PROTEIN"/>
    <property type="match status" value="1"/>
</dbReference>
<protein>
    <submittedName>
        <fullName evidence="1">Uncharacterized protein</fullName>
    </submittedName>
</protein>
<dbReference type="EMBL" id="JANEYG010000133">
    <property type="protein sequence ID" value="KAJ8912317.1"/>
    <property type="molecule type" value="Genomic_DNA"/>
</dbReference>